<comment type="caution">
    <text evidence="1">The sequence shown here is derived from an EMBL/GenBank/DDBJ whole genome shotgun (WGS) entry which is preliminary data.</text>
</comment>
<dbReference type="PANTHER" id="PTHR35175:SF2">
    <property type="entry name" value="DUF1289 DOMAIN-CONTAINING PROTEIN"/>
    <property type="match status" value="1"/>
</dbReference>
<keyword evidence="2" id="KW-1185">Reference proteome</keyword>
<accession>A0A7V7GTR0</accession>
<evidence type="ECO:0000313" key="1">
    <source>
        <dbReference type="EMBL" id="KAA0694265.1"/>
    </source>
</evidence>
<dbReference type="PANTHER" id="PTHR35175">
    <property type="entry name" value="DUF1289 DOMAIN-CONTAINING PROTEIN"/>
    <property type="match status" value="1"/>
</dbReference>
<proteinExistence type="predicted"/>
<protein>
    <submittedName>
        <fullName evidence="1">DUF1289 domain-containing protein</fullName>
    </submittedName>
</protein>
<dbReference type="EMBL" id="QOVF01000003">
    <property type="protein sequence ID" value="KAA0694265.1"/>
    <property type="molecule type" value="Genomic_DNA"/>
</dbReference>
<name>A0A7V7GTR0_9GAMM</name>
<evidence type="ECO:0000313" key="2">
    <source>
        <dbReference type="Proteomes" id="UP000463138"/>
    </source>
</evidence>
<dbReference type="InterPro" id="IPR010710">
    <property type="entry name" value="DUF1289"/>
</dbReference>
<sequence length="68" mass="7350">MASSASAPGRQPSPCVRQCCLDGDECLGCGRLMKEILEWAAASDARQQQIILAARQRHGSRQAARIKP</sequence>
<dbReference type="Pfam" id="PF06945">
    <property type="entry name" value="DUF1289"/>
    <property type="match status" value="1"/>
</dbReference>
<reference evidence="1 2" key="1">
    <citation type="submission" date="2018-07" db="EMBL/GenBank/DDBJ databases">
        <title>Pseudomonas laoshanensis sp. nov., isolated from soil.</title>
        <authorList>
            <person name="Sun J."/>
            <person name="Yu L."/>
            <person name="Wang M."/>
            <person name="Zhang C."/>
        </authorList>
    </citation>
    <scope>NUCLEOTIDE SEQUENCE [LARGE SCALE GENOMIC DNA]</scope>
    <source>
        <strain evidence="1 2">Y22</strain>
    </source>
</reference>
<organism evidence="1 2">
    <name type="scientific">Halopseudomonas laoshanensis</name>
    <dbReference type="NCBI Taxonomy" id="2268758"/>
    <lineage>
        <taxon>Bacteria</taxon>
        <taxon>Pseudomonadati</taxon>
        <taxon>Pseudomonadota</taxon>
        <taxon>Gammaproteobacteria</taxon>
        <taxon>Pseudomonadales</taxon>
        <taxon>Pseudomonadaceae</taxon>
        <taxon>Halopseudomonas</taxon>
    </lineage>
</organism>
<dbReference type="RefSeq" id="WP_149333096.1">
    <property type="nucleotide sequence ID" value="NZ_QOVF01000003.1"/>
</dbReference>
<dbReference type="Proteomes" id="UP000463138">
    <property type="component" value="Unassembled WGS sequence"/>
</dbReference>
<dbReference type="AlphaFoldDB" id="A0A7V7GTR0"/>
<gene>
    <name evidence="1" type="ORF">DT594_13290</name>
</gene>